<dbReference type="Gene3D" id="2.40.10.220">
    <property type="entry name" value="predicted glycosyltransferase like domains"/>
    <property type="match status" value="1"/>
</dbReference>
<feature type="domain" description="PilZ" evidence="1">
    <location>
        <begin position="13"/>
        <end position="107"/>
    </location>
</feature>
<name>A0A163GM89_9BACL</name>
<organism evidence="2 3">
    <name type="scientific">Paenibacillus glucanolyticus</name>
    <dbReference type="NCBI Taxonomy" id="59843"/>
    <lineage>
        <taxon>Bacteria</taxon>
        <taxon>Bacillati</taxon>
        <taxon>Bacillota</taxon>
        <taxon>Bacilli</taxon>
        <taxon>Bacillales</taxon>
        <taxon>Paenibacillaceae</taxon>
        <taxon>Paenibacillus</taxon>
    </lineage>
</organism>
<dbReference type="Proteomes" id="UP000076796">
    <property type="component" value="Unassembled WGS sequence"/>
</dbReference>
<gene>
    <name evidence="2" type="ORF">AWU65_03410</name>
</gene>
<keyword evidence="3" id="KW-1185">Reference proteome</keyword>
<dbReference type="Pfam" id="PF07238">
    <property type="entry name" value="PilZ"/>
    <property type="match status" value="1"/>
</dbReference>
<dbReference type="GO" id="GO:0035438">
    <property type="term" value="F:cyclic-di-GMP binding"/>
    <property type="evidence" value="ECO:0007669"/>
    <property type="project" value="InterPro"/>
</dbReference>
<reference evidence="2" key="1">
    <citation type="journal article" date="2016" name="Genome Announc.">
        <title>Draft genomes of two strains of Paenibacillus glucanolyticus with capability to degrade lignocellulose.</title>
        <authorList>
            <person name="Mathews S.L."/>
            <person name="Pawlak J."/>
            <person name="Grunden A.M."/>
        </authorList>
    </citation>
    <scope>NUCLEOTIDE SEQUENCE [LARGE SCALE GENOMIC DNA]</scope>
    <source>
        <strain evidence="2">SLM1</strain>
    </source>
</reference>
<sequence length="117" mass="13978">MTQINRTRTNMQQKREFFRVPYHSVVSISTNDEIFLNHPTNDLSGGGISFISDQEKEYRINDRIKGILYIDRQPVTFFGKIVRIEDERISAKFIHINENQRCKIIQECNRVQLKYRK</sequence>
<comment type="caution">
    <text evidence="2">The sequence shown here is derived from an EMBL/GenBank/DDBJ whole genome shotgun (WGS) entry which is preliminary data.</text>
</comment>
<proteinExistence type="predicted"/>
<dbReference type="SUPFAM" id="SSF141371">
    <property type="entry name" value="PilZ domain-like"/>
    <property type="match status" value="1"/>
</dbReference>
<dbReference type="EMBL" id="LWMH01000001">
    <property type="protein sequence ID" value="KZS45042.1"/>
    <property type="molecule type" value="Genomic_DNA"/>
</dbReference>
<dbReference type="AlphaFoldDB" id="A0A163GM89"/>
<dbReference type="InterPro" id="IPR009875">
    <property type="entry name" value="PilZ_domain"/>
</dbReference>
<evidence type="ECO:0000313" key="3">
    <source>
        <dbReference type="Proteomes" id="UP000076796"/>
    </source>
</evidence>
<dbReference type="RefSeq" id="WP_063477547.1">
    <property type="nucleotide sequence ID" value="NZ_JBCMWP010000019.1"/>
</dbReference>
<protein>
    <recommendedName>
        <fullName evidence="1">PilZ domain-containing protein</fullName>
    </recommendedName>
</protein>
<accession>A0A163GM89</accession>
<evidence type="ECO:0000313" key="2">
    <source>
        <dbReference type="EMBL" id="KZS45042.1"/>
    </source>
</evidence>
<evidence type="ECO:0000259" key="1">
    <source>
        <dbReference type="Pfam" id="PF07238"/>
    </source>
</evidence>